<dbReference type="GO" id="GO:0003871">
    <property type="term" value="F:5-methyltetrahydropteroyltriglutamate-homocysteine S-methyltransferase activity"/>
    <property type="evidence" value="ECO:0007669"/>
    <property type="project" value="UniProtKB-UniRule"/>
</dbReference>
<keyword evidence="5 11" id="KW-0028">Amino-acid biosynthesis</keyword>
<dbReference type="InterPro" id="IPR006276">
    <property type="entry name" value="Cobalamin-indep_Met_synthase"/>
</dbReference>
<comment type="similarity">
    <text evidence="3 11">Belongs to the vitamin-B12 independent methionine synthase family.</text>
</comment>
<evidence type="ECO:0000256" key="1">
    <source>
        <dbReference type="ARBA" id="ARBA00002777"/>
    </source>
</evidence>
<evidence type="ECO:0000256" key="5">
    <source>
        <dbReference type="ARBA" id="ARBA00022605"/>
    </source>
</evidence>
<dbReference type="CDD" id="cd03312">
    <property type="entry name" value="CIMS_N_terminal_like"/>
    <property type="match status" value="1"/>
</dbReference>
<accession>A0A542CSM8</accession>
<comment type="pathway">
    <text evidence="2 11">Amino-acid biosynthesis; L-methionine biosynthesis via de novo pathway; L-methionine from L-homocysteine (MetE route): step 1/1.</text>
</comment>
<comment type="cofactor">
    <cofactor evidence="13">
        <name>Zn(2+)</name>
        <dbReference type="ChEBI" id="CHEBI:29105"/>
    </cofactor>
    <text evidence="13">Binds 2 Zn(2+) ions per subunit.</text>
</comment>
<dbReference type="Gene3D" id="3.20.20.210">
    <property type="match status" value="2"/>
</dbReference>
<dbReference type="CDD" id="cd03311">
    <property type="entry name" value="CIMS_C_terminal_like"/>
    <property type="match status" value="1"/>
</dbReference>
<comment type="cofactor">
    <cofactor evidence="11">
        <name>Zn(2+)</name>
        <dbReference type="ChEBI" id="CHEBI:29105"/>
    </cofactor>
    <text evidence="11">Binds 1 zinc ion per subunit.</text>
</comment>
<dbReference type="Proteomes" id="UP000320876">
    <property type="component" value="Unassembled WGS sequence"/>
</dbReference>
<dbReference type="Pfam" id="PF01717">
    <property type="entry name" value="Meth_synt_2"/>
    <property type="match status" value="1"/>
</dbReference>
<dbReference type="InterPro" id="IPR013215">
    <property type="entry name" value="Cbl-indep_Met_Synth_N"/>
</dbReference>
<feature type="binding site" evidence="11">
    <location>
        <position position="633"/>
    </location>
    <ligand>
        <name>5-methyltetrahydropteroyltri-L-glutamate</name>
        <dbReference type="ChEBI" id="CHEBI:58207"/>
    </ligand>
</feature>
<evidence type="ECO:0000256" key="9">
    <source>
        <dbReference type="ARBA" id="ARBA00022833"/>
    </source>
</evidence>
<feature type="binding site" evidence="11">
    <location>
        <position position="669"/>
    </location>
    <ligand>
        <name>Zn(2+)</name>
        <dbReference type="ChEBI" id="CHEBI:29105"/>
        <note>catalytic</note>
    </ligand>
</feature>
<gene>
    <name evidence="11" type="primary">metE</name>
    <name evidence="18" type="ORF">FB471_5977</name>
</gene>
<evidence type="ECO:0000259" key="16">
    <source>
        <dbReference type="Pfam" id="PF01717"/>
    </source>
</evidence>
<dbReference type="GO" id="GO:0032259">
    <property type="term" value="P:methylation"/>
    <property type="evidence" value="ECO:0007669"/>
    <property type="project" value="UniProtKB-KW"/>
</dbReference>
<feature type="binding site" evidence="13">
    <location>
        <position position="754"/>
    </location>
    <ligand>
        <name>Zn(2+)</name>
        <dbReference type="ChEBI" id="CHEBI:29105"/>
        <label>1</label>
        <note>catalytic</note>
    </ligand>
</feature>
<evidence type="ECO:0000313" key="19">
    <source>
        <dbReference type="Proteomes" id="UP000320876"/>
    </source>
</evidence>
<feature type="binding site" evidence="11 12">
    <location>
        <begin position="459"/>
        <end position="461"/>
    </location>
    <ligand>
        <name>L-methionine</name>
        <dbReference type="ChEBI" id="CHEBI:57844"/>
    </ligand>
</feature>
<keyword evidence="8 11" id="KW-0677">Repeat</keyword>
<feature type="binding site" evidence="13">
    <location>
        <position position="693"/>
    </location>
    <ligand>
        <name>Zn(2+)</name>
        <dbReference type="ChEBI" id="CHEBI:29105"/>
        <label>1</label>
        <note>catalytic</note>
    </ligand>
</feature>
<dbReference type="NCBIfam" id="NF003556">
    <property type="entry name" value="PRK05222.1"/>
    <property type="match status" value="1"/>
</dbReference>
<organism evidence="18 19">
    <name type="scientific">Amycolatopsis cihanbeyliensis</name>
    <dbReference type="NCBI Taxonomy" id="1128664"/>
    <lineage>
        <taxon>Bacteria</taxon>
        <taxon>Bacillati</taxon>
        <taxon>Actinomycetota</taxon>
        <taxon>Actinomycetes</taxon>
        <taxon>Pseudonocardiales</taxon>
        <taxon>Pseudonocardiaceae</taxon>
        <taxon>Amycolatopsis</taxon>
    </lineage>
</organism>
<feature type="binding site" evidence="11">
    <location>
        <position position="754"/>
    </location>
    <ligand>
        <name>Zn(2+)</name>
        <dbReference type="ChEBI" id="CHEBI:29105"/>
        <note>catalytic</note>
    </ligand>
</feature>
<feature type="binding site" evidence="11 12">
    <location>
        <begin position="543"/>
        <end position="544"/>
    </location>
    <ligand>
        <name>5-methyltetrahydropteroyltri-L-glutamate</name>
        <dbReference type="ChEBI" id="CHEBI:58207"/>
    </ligand>
</feature>
<evidence type="ECO:0000259" key="17">
    <source>
        <dbReference type="Pfam" id="PF08267"/>
    </source>
</evidence>
<feature type="domain" description="Cobalamin-independent methionine synthase MetE C-terminal/archaeal" evidence="16">
    <location>
        <begin position="454"/>
        <end position="776"/>
    </location>
</feature>
<evidence type="ECO:0000256" key="3">
    <source>
        <dbReference type="ARBA" id="ARBA00009553"/>
    </source>
</evidence>
<comment type="function">
    <text evidence="1 11">Catalyzes the transfer of a methyl group from 5-methyltetrahydrofolate to homocysteine resulting in methionine formation.</text>
</comment>
<evidence type="ECO:0000256" key="2">
    <source>
        <dbReference type="ARBA" id="ARBA00004681"/>
    </source>
</evidence>
<feature type="binding site" evidence="13">
    <location>
        <position position="669"/>
    </location>
    <ligand>
        <name>Zn(2+)</name>
        <dbReference type="ChEBI" id="CHEBI:29105"/>
        <label>1</label>
        <note>catalytic</note>
    </ligand>
</feature>
<dbReference type="UniPathway" id="UPA00051">
    <property type="reaction ID" value="UER00082"/>
</dbReference>
<evidence type="ECO:0000313" key="18">
    <source>
        <dbReference type="EMBL" id="TQI93832.1"/>
    </source>
</evidence>
<evidence type="ECO:0000256" key="10">
    <source>
        <dbReference type="ARBA" id="ARBA00023167"/>
    </source>
</evidence>
<keyword evidence="7 11" id="KW-0479">Metal-binding</keyword>
<dbReference type="InterPro" id="IPR002629">
    <property type="entry name" value="Met_Synth_C/arc"/>
</dbReference>
<comment type="caution">
    <text evidence="18">The sequence shown here is derived from an EMBL/GenBank/DDBJ whole genome shotgun (WGS) entry which is preliminary data.</text>
</comment>
<name>A0A542CSM8_AMYCI</name>
<feature type="binding site" evidence="11">
    <location>
        <position position="512"/>
    </location>
    <ligand>
        <name>L-homocysteine</name>
        <dbReference type="ChEBI" id="CHEBI:58199"/>
    </ligand>
</feature>
<feature type="active site" description="Proton donor" evidence="11 14">
    <location>
        <position position="722"/>
    </location>
</feature>
<feature type="binding site" evidence="11 12">
    <location>
        <position position="589"/>
    </location>
    <ligand>
        <name>5-methyltetrahydropteroyltri-L-glutamate</name>
        <dbReference type="ChEBI" id="CHEBI:58207"/>
    </ligand>
</feature>
<dbReference type="PIRSF" id="PIRSF000382">
    <property type="entry name" value="MeTrfase_B12_ind"/>
    <property type="match status" value="1"/>
</dbReference>
<evidence type="ECO:0000256" key="7">
    <source>
        <dbReference type="ARBA" id="ARBA00022723"/>
    </source>
</evidence>
<evidence type="ECO:0000256" key="12">
    <source>
        <dbReference type="PIRSR" id="PIRSR000382-1"/>
    </source>
</evidence>
<dbReference type="InterPro" id="IPR038071">
    <property type="entry name" value="UROD/MetE-like_sf"/>
</dbReference>
<dbReference type="PANTHER" id="PTHR30519">
    <property type="entry name" value="5-METHYLTETRAHYDROPTEROYLTRIGLUTAMATE--HOMOCYSTEINE METHYLTRANSFERASE"/>
    <property type="match status" value="1"/>
</dbReference>
<dbReference type="SUPFAM" id="SSF51726">
    <property type="entry name" value="UROD/MetE-like"/>
    <property type="match status" value="2"/>
</dbReference>
<evidence type="ECO:0000256" key="6">
    <source>
        <dbReference type="ARBA" id="ARBA00022679"/>
    </source>
</evidence>
<dbReference type="NCBIfam" id="TIGR01371">
    <property type="entry name" value="met_syn_B12ind"/>
    <property type="match status" value="1"/>
</dbReference>
<comment type="catalytic activity">
    <reaction evidence="11">
        <text>5-methyltetrahydropteroyltri-L-glutamate + L-homocysteine = tetrahydropteroyltri-L-glutamate + L-methionine</text>
        <dbReference type="Rhea" id="RHEA:21196"/>
        <dbReference type="ChEBI" id="CHEBI:57844"/>
        <dbReference type="ChEBI" id="CHEBI:58140"/>
        <dbReference type="ChEBI" id="CHEBI:58199"/>
        <dbReference type="ChEBI" id="CHEBI:58207"/>
        <dbReference type="EC" id="2.1.1.14"/>
    </reaction>
</comment>
<keyword evidence="10 11" id="KW-0486">Methionine biosynthesis</keyword>
<dbReference type="EC" id="2.1.1.14" evidence="11"/>
<feature type="domain" description="Cobalamin-independent methionine synthase MetE N-terminal" evidence="17">
    <location>
        <begin position="29"/>
        <end position="336"/>
    </location>
</feature>
<evidence type="ECO:0000256" key="4">
    <source>
        <dbReference type="ARBA" id="ARBA00022603"/>
    </source>
</evidence>
<sequence length="784" mass="85308">MTVSSPTPSGGPAPTGPSEQSPRTPIGATVLGYPRIGPDRELKRALERYWAGRIDEAELHEVARKIRVDTWRGLADAGLDTIPSNTFSYYDQVLDTATLFGALPSRFTRLGAGPTDTYFAAARGVQDAPAMEMTKWFDTNYHYLVPELGPDSTFSVAGSKPIEEYREARALGLETRPVLVGPVTFLLLSKAADGAPEGFRPIELLDKLLPAYVELLRTLHDEGVRWVQLDEPAFAADRTQSELDALARAYQALGSARERPGIMVAGYFGGLGDALGLLARSPIEALAVDLVTDPSTVDAVAAERGLRDKEVVAGVVDGRNIWRVDVDGALARAATLLGTAGTVGVGTSCSLLHVPYDVDRETGIDARVRDWLAFAGQKVDEVVLIGRALREGQESVAAQLETARSATRDRAGAGDLRDQRVRARLEALKPEHTRRGDYATRAAAQQEALKLPALPSTTIGSFPQTGEVRRQRAAYRAGRIGAEDYRAAMRAEVERVVRLQEDLGLDVLVHGEPERNDMVQYFAEQLAGFAATEHGWVQSYGSRCVRPPVLYGDVSRPAPMTVEWAKYAQSLTERPVKGMLTAPVTILAWSFVRDDQPLADTARQVALAIRDEVHDLESAGIRVIQVDEPALRELLPLRAAEHKAYFDWAVESFRLATSGISDATQIHTHMCYSEFGDILPAIEAIDADVTSIEAARSRMEVLTDLDEAGFSRGVGPGVYDIHSPRVPDVDEVSSLLRTAVEAVPAERVWVNPDCGLKTRGYAEVEPALRNLVTAARQVRAQLPA</sequence>
<dbReference type="GO" id="GO:0009086">
    <property type="term" value="P:methionine biosynthetic process"/>
    <property type="evidence" value="ECO:0007669"/>
    <property type="project" value="UniProtKB-UniRule"/>
</dbReference>
<feature type="region of interest" description="Disordered" evidence="15">
    <location>
        <begin position="1"/>
        <end position="32"/>
    </location>
</feature>
<evidence type="ECO:0000256" key="14">
    <source>
        <dbReference type="PIRSR" id="PIRSR000382-3"/>
    </source>
</evidence>
<feature type="binding site" evidence="11 12">
    <location>
        <position position="512"/>
    </location>
    <ligand>
        <name>L-methionine</name>
        <dbReference type="ChEBI" id="CHEBI:57844"/>
    </ligand>
</feature>
<evidence type="ECO:0000256" key="15">
    <source>
        <dbReference type="SAM" id="MobiDB-lite"/>
    </source>
</evidence>
<evidence type="ECO:0000256" key="11">
    <source>
        <dbReference type="HAMAP-Rule" id="MF_00172"/>
    </source>
</evidence>
<dbReference type="EMBL" id="VFML01000002">
    <property type="protein sequence ID" value="TQI93832.1"/>
    <property type="molecule type" value="Genomic_DNA"/>
</dbReference>
<dbReference type="Pfam" id="PF08267">
    <property type="entry name" value="Meth_synt_1"/>
    <property type="match status" value="1"/>
</dbReference>
<feature type="binding site" evidence="11 12">
    <location>
        <position position="627"/>
    </location>
    <ligand>
        <name>L-methionine</name>
        <dbReference type="ChEBI" id="CHEBI:57844"/>
    </ligand>
</feature>
<dbReference type="AlphaFoldDB" id="A0A542CSM8"/>
<feature type="binding site" evidence="11">
    <location>
        <position position="135"/>
    </location>
    <ligand>
        <name>5-methyltetrahydropteroyltri-L-glutamate</name>
        <dbReference type="ChEBI" id="CHEBI:58207"/>
    </ligand>
</feature>
<dbReference type="GO" id="GO:0008270">
    <property type="term" value="F:zinc ion binding"/>
    <property type="evidence" value="ECO:0007669"/>
    <property type="project" value="InterPro"/>
</dbReference>
<proteinExistence type="inferred from homology"/>
<keyword evidence="4 11" id="KW-0489">Methyltransferase</keyword>
<feature type="binding site" evidence="11">
    <location>
        <position position="693"/>
    </location>
    <ligand>
        <name>Zn(2+)</name>
        <dbReference type="ChEBI" id="CHEBI:29105"/>
        <note>catalytic</note>
    </ligand>
</feature>
<feature type="binding site" evidence="11">
    <location>
        <begin position="40"/>
        <end position="43"/>
    </location>
    <ligand>
        <name>5-methyltetrahydropteroyltri-L-glutamate</name>
        <dbReference type="ChEBI" id="CHEBI:58207"/>
    </ligand>
</feature>
<feature type="binding site" evidence="13">
    <location>
        <position position="671"/>
    </location>
    <ligand>
        <name>Zn(2+)</name>
        <dbReference type="ChEBI" id="CHEBI:29105"/>
        <label>1</label>
        <note>catalytic</note>
    </ligand>
</feature>
<evidence type="ECO:0000256" key="8">
    <source>
        <dbReference type="ARBA" id="ARBA00022737"/>
    </source>
</evidence>
<feature type="binding site" evidence="11 12">
    <location>
        <begin position="459"/>
        <end position="461"/>
    </location>
    <ligand>
        <name>L-homocysteine</name>
        <dbReference type="ChEBI" id="CHEBI:58199"/>
    </ligand>
</feature>
<keyword evidence="19" id="KW-1185">Reference proteome</keyword>
<dbReference type="HAMAP" id="MF_00172">
    <property type="entry name" value="Meth_synth"/>
    <property type="match status" value="1"/>
</dbReference>
<evidence type="ECO:0000256" key="13">
    <source>
        <dbReference type="PIRSR" id="PIRSR000382-2"/>
    </source>
</evidence>
<keyword evidence="9 11" id="KW-0862">Zinc</keyword>
<feature type="binding site" evidence="12">
    <location>
        <position position="140"/>
    </location>
    <ligand>
        <name>5-methyltetrahydropteroyltri-L-glutamate</name>
        <dbReference type="ChEBI" id="CHEBI:58207"/>
    </ligand>
</feature>
<feature type="binding site" evidence="12">
    <location>
        <position position="43"/>
    </location>
    <ligand>
        <name>5-methyltetrahydropteroyltri-L-glutamate</name>
        <dbReference type="ChEBI" id="CHEBI:58207"/>
    </ligand>
</feature>
<feature type="binding site" evidence="11 12">
    <location>
        <position position="627"/>
    </location>
    <ligand>
        <name>L-homocysteine</name>
        <dbReference type="ChEBI" id="CHEBI:58199"/>
    </ligand>
</feature>
<feature type="binding site" evidence="11">
    <location>
        <position position="671"/>
    </location>
    <ligand>
        <name>Zn(2+)</name>
        <dbReference type="ChEBI" id="CHEBI:29105"/>
        <note>catalytic</note>
    </ligand>
</feature>
<protein>
    <recommendedName>
        <fullName evidence="11">5-methyltetrahydropteroyltriglutamate--homocysteine methyltransferase</fullName>
        <ecNumber evidence="11">2.1.1.14</ecNumber>
    </recommendedName>
    <alternativeName>
        <fullName evidence="11">Cobalamin-independent methionine synthase</fullName>
    </alternativeName>
    <alternativeName>
        <fullName evidence="11">Methionine synthase, vitamin-B12 independent isozyme</fullName>
    </alternativeName>
</protein>
<keyword evidence="6 11" id="KW-0808">Transferase</keyword>
<reference evidence="18 19" key="1">
    <citation type="submission" date="2019-06" db="EMBL/GenBank/DDBJ databases">
        <title>Sequencing the genomes of 1000 actinobacteria strains.</title>
        <authorList>
            <person name="Klenk H.-P."/>
        </authorList>
    </citation>
    <scope>NUCLEOTIDE SEQUENCE [LARGE SCALE GENOMIC DNA]</scope>
    <source>
        <strain evidence="18 19">DSM 45679</strain>
    </source>
</reference>